<feature type="binding site" evidence="12">
    <location>
        <position position="370"/>
    </location>
    <ligand>
        <name>(2R)-2-phosphoglycerate</name>
        <dbReference type="ChEBI" id="CHEBI:58289"/>
    </ligand>
</feature>
<evidence type="ECO:0000256" key="2">
    <source>
        <dbReference type="ARBA" id="ARBA00009604"/>
    </source>
</evidence>
<keyword evidence="19" id="KW-1185">Reference proteome</keyword>
<dbReference type="KEGG" id="jeh:EJN90_00345"/>
<evidence type="ECO:0000313" key="19">
    <source>
        <dbReference type="Proteomes" id="UP000273326"/>
    </source>
</evidence>
<dbReference type="OrthoDB" id="9804716at2"/>
<dbReference type="GO" id="GO:0005576">
    <property type="term" value="C:extracellular region"/>
    <property type="evidence" value="ECO:0007669"/>
    <property type="project" value="UniProtKB-SubCell"/>
</dbReference>
<dbReference type="SFLD" id="SFLDS00001">
    <property type="entry name" value="Enolase"/>
    <property type="match status" value="1"/>
</dbReference>
<dbReference type="GO" id="GO:0004634">
    <property type="term" value="F:phosphopyruvate hydratase activity"/>
    <property type="evidence" value="ECO:0007669"/>
    <property type="project" value="UniProtKB-UniRule"/>
</dbReference>
<evidence type="ECO:0000256" key="6">
    <source>
        <dbReference type="ARBA" id="ARBA00022525"/>
    </source>
</evidence>
<dbReference type="Gene3D" id="3.30.390.10">
    <property type="entry name" value="Enolase-like, N-terminal domain"/>
    <property type="match status" value="1"/>
</dbReference>
<feature type="binding site" evidence="12">
    <location>
        <position position="340"/>
    </location>
    <ligand>
        <name>(2R)-2-phosphoglycerate</name>
        <dbReference type="ChEBI" id="CHEBI:58289"/>
    </ligand>
</feature>
<comment type="function">
    <text evidence="12">Catalyzes the reversible conversion of 2-phosphoglycerate (2-PG) into phosphoenolpyruvate (PEP). It is essential for the degradation of carbohydrates via glycolysis.</text>
</comment>
<evidence type="ECO:0000256" key="1">
    <source>
        <dbReference type="ARBA" id="ARBA00005031"/>
    </source>
</evidence>
<evidence type="ECO:0000256" key="4">
    <source>
        <dbReference type="ARBA" id="ARBA00017068"/>
    </source>
</evidence>
<feature type="binding site" evidence="12 15">
    <location>
        <position position="241"/>
    </location>
    <ligand>
        <name>Mg(2+)</name>
        <dbReference type="ChEBI" id="CHEBI:18420"/>
    </ligand>
</feature>
<feature type="binding site" evidence="12">
    <location>
        <position position="162"/>
    </location>
    <ligand>
        <name>(2R)-2-phosphoglycerate</name>
        <dbReference type="ChEBI" id="CHEBI:58289"/>
    </ligand>
</feature>
<evidence type="ECO:0000256" key="7">
    <source>
        <dbReference type="ARBA" id="ARBA00022723"/>
    </source>
</evidence>
<dbReference type="InterPro" id="IPR020811">
    <property type="entry name" value="Enolase_N"/>
</dbReference>
<protein>
    <recommendedName>
        <fullName evidence="4 12">Enolase</fullName>
        <ecNumber evidence="3 12">4.2.1.11</ecNumber>
    </recommendedName>
    <alternativeName>
        <fullName evidence="12">2-phospho-D-glycerate hydro-lyase</fullName>
    </alternativeName>
    <alternativeName>
        <fullName evidence="12">2-phosphoglycerate dehydratase</fullName>
    </alternativeName>
</protein>
<dbReference type="Pfam" id="PF03952">
    <property type="entry name" value="Enolase_N"/>
    <property type="match status" value="1"/>
</dbReference>
<comment type="pathway">
    <text evidence="1 12">Carbohydrate degradation; glycolysis; pyruvate from D-glyceraldehyde 3-phosphate: step 4/5.</text>
</comment>
<dbReference type="SUPFAM" id="SSF51604">
    <property type="entry name" value="Enolase C-terminal domain-like"/>
    <property type="match status" value="1"/>
</dbReference>
<evidence type="ECO:0000256" key="10">
    <source>
        <dbReference type="ARBA" id="ARBA00023239"/>
    </source>
</evidence>
<dbReference type="PIRSF" id="PIRSF001400">
    <property type="entry name" value="Enolase"/>
    <property type="match status" value="1"/>
</dbReference>
<feature type="domain" description="Enolase C-terminal TIM barrel" evidence="16">
    <location>
        <begin position="138"/>
        <end position="428"/>
    </location>
</feature>
<dbReference type="PRINTS" id="PR00148">
    <property type="entry name" value="ENOLASE"/>
</dbReference>
<dbReference type="Pfam" id="PF00113">
    <property type="entry name" value="Enolase_C"/>
    <property type="match status" value="1"/>
</dbReference>
<feature type="domain" description="Enolase N-terminal" evidence="17">
    <location>
        <begin position="4"/>
        <end position="133"/>
    </location>
</feature>
<dbReference type="GO" id="GO:0000287">
    <property type="term" value="F:magnesium ion binding"/>
    <property type="evidence" value="ECO:0007669"/>
    <property type="project" value="UniProtKB-UniRule"/>
</dbReference>
<evidence type="ECO:0000259" key="17">
    <source>
        <dbReference type="SMART" id="SM01193"/>
    </source>
</evidence>
<evidence type="ECO:0000256" key="13">
    <source>
        <dbReference type="PIRSR" id="PIRSR001400-1"/>
    </source>
</evidence>
<feature type="binding site" evidence="14">
    <location>
        <begin position="367"/>
        <end position="370"/>
    </location>
    <ligand>
        <name>substrate</name>
    </ligand>
</feature>
<evidence type="ECO:0000256" key="12">
    <source>
        <dbReference type="HAMAP-Rule" id="MF_00318"/>
    </source>
</evidence>
<feature type="binding site" evidence="14">
    <location>
        <position position="288"/>
    </location>
    <ligand>
        <name>substrate</name>
    </ligand>
</feature>
<dbReference type="EC" id="4.2.1.11" evidence="3 12"/>
<evidence type="ECO:0000256" key="3">
    <source>
        <dbReference type="ARBA" id="ARBA00012058"/>
    </source>
</evidence>
<dbReference type="InterPro" id="IPR000941">
    <property type="entry name" value="Enolase"/>
</dbReference>
<feature type="binding site" evidence="12">
    <location>
        <position position="391"/>
    </location>
    <ligand>
        <name>(2R)-2-phosphoglycerate</name>
        <dbReference type="ChEBI" id="CHEBI:58289"/>
    </ligand>
</feature>
<dbReference type="SMART" id="SM01192">
    <property type="entry name" value="Enolase_C"/>
    <property type="match status" value="1"/>
</dbReference>
<dbReference type="NCBIfam" id="TIGR01060">
    <property type="entry name" value="eno"/>
    <property type="match status" value="1"/>
</dbReference>
<accession>A0A3Q9BIM2</accession>
<keyword evidence="6 12" id="KW-0964">Secreted</keyword>
<evidence type="ECO:0000313" key="18">
    <source>
        <dbReference type="EMBL" id="AZP03237.1"/>
    </source>
</evidence>
<evidence type="ECO:0000256" key="9">
    <source>
        <dbReference type="ARBA" id="ARBA00023152"/>
    </source>
</evidence>
<evidence type="ECO:0000256" key="14">
    <source>
        <dbReference type="PIRSR" id="PIRSR001400-2"/>
    </source>
</evidence>
<dbReference type="UniPathway" id="UPA00109">
    <property type="reaction ID" value="UER00187"/>
</dbReference>
<organism evidence="18 19">
    <name type="scientific">Jeotgalibaca ciconiae</name>
    <dbReference type="NCBI Taxonomy" id="2496265"/>
    <lineage>
        <taxon>Bacteria</taxon>
        <taxon>Bacillati</taxon>
        <taxon>Bacillota</taxon>
        <taxon>Bacilli</taxon>
        <taxon>Lactobacillales</taxon>
        <taxon>Carnobacteriaceae</taxon>
        <taxon>Jeotgalibaca</taxon>
    </lineage>
</organism>
<evidence type="ECO:0000256" key="8">
    <source>
        <dbReference type="ARBA" id="ARBA00022842"/>
    </source>
</evidence>
<dbReference type="Gene3D" id="3.20.20.120">
    <property type="entry name" value="Enolase-like C-terminal domain"/>
    <property type="match status" value="1"/>
</dbReference>
<reference evidence="19" key="1">
    <citation type="submission" date="2018-12" db="EMBL/GenBank/DDBJ databases">
        <title>Complete genome sequencing of Jeotgalibaca sp. H21T32.</title>
        <authorList>
            <person name="Bae J.-W."/>
            <person name="Lee S.-Y."/>
        </authorList>
    </citation>
    <scope>NUCLEOTIDE SEQUENCE [LARGE SCALE GENOMIC DNA]</scope>
    <source>
        <strain evidence="19">H21T32</strain>
    </source>
</reference>
<dbReference type="CDD" id="cd03313">
    <property type="entry name" value="enolase"/>
    <property type="match status" value="1"/>
</dbReference>
<dbReference type="Proteomes" id="UP000273326">
    <property type="component" value="Chromosome"/>
</dbReference>
<keyword evidence="9 12" id="KW-0324">Glycolysis</keyword>
<dbReference type="GO" id="GO:0000015">
    <property type="term" value="C:phosphopyruvate hydratase complex"/>
    <property type="evidence" value="ECO:0007669"/>
    <property type="project" value="InterPro"/>
</dbReference>
<dbReference type="InterPro" id="IPR036849">
    <property type="entry name" value="Enolase-like_C_sf"/>
</dbReference>
<feature type="binding site" evidence="14">
    <location>
        <position position="163"/>
    </location>
    <ligand>
        <name>substrate</name>
    </ligand>
</feature>
<evidence type="ECO:0000256" key="5">
    <source>
        <dbReference type="ARBA" id="ARBA00022490"/>
    </source>
</evidence>
<dbReference type="HAMAP" id="MF_00318">
    <property type="entry name" value="Enolase"/>
    <property type="match status" value="1"/>
</dbReference>
<dbReference type="InterPro" id="IPR020809">
    <property type="entry name" value="Enolase_CS"/>
</dbReference>
<dbReference type="FunFam" id="3.20.20.120:FF:000001">
    <property type="entry name" value="Enolase"/>
    <property type="match status" value="1"/>
</dbReference>
<feature type="active site" description="Proton acceptor" evidence="12 13">
    <location>
        <position position="340"/>
    </location>
</feature>
<dbReference type="FunFam" id="3.30.390.10:FF:000001">
    <property type="entry name" value="Enolase"/>
    <property type="match status" value="1"/>
</dbReference>
<feature type="binding site" evidence="12">
    <location>
        <position position="369"/>
    </location>
    <ligand>
        <name>(2R)-2-phosphoglycerate</name>
        <dbReference type="ChEBI" id="CHEBI:58289"/>
    </ligand>
</feature>
<evidence type="ECO:0000256" key="11">
    <source>
        <dbReference type="ARBA" id="ARBA00048951"/>
    </source>
</evidence>
<keyword evidence="8 12" id="KW-0460">Magnesium</keyword>
<proteinExistence type="inferred from homology"/>
<comment type="cofactor">
    <cofactor evidence="12">
        <name>Mg(2+)</name>
        <dbReference type="ChEBI" id="CHEBI:18420"/>
    </cofactor>
    <text evidence="12">Binds a second Mg(2+) ion via substrate during catalysis.</text>
</comment>
<dbReference type="GO" id="GO:0009986">
    <property type="term" value="C:cell surface"/>
    <property type="evidence" value="ECO:0007669"/>
    <property type="project" value="UniProtKB-SubCell"/>
</dbReference>
<keyword evidence="5 12" id="KW-0963">Cytoplasm</keyword>
<feature type="binding site" evidence="12 15">
    <location>
        <position position="288"/>
    </location>
    <ligand>
        <name>Mg(2+)</name>
        <dbReference type="ChEBI" id="CHEBI:18420"/>
    </ligand>
</feature>
<dbReference type="GO" id="GO:0006096">
    <property type="term" value="P:glycolytic process"/>
    <property type="evidence" value="ECO:0007669"/>
    <property type="project" value="UniProtKB-UniRule"/>
</dbReference>
<dbReference type="SUPFAM" id="SSF54826">
    <property type="entry name" value="Enolase N-terminal domain-like"/>
    <property type="match status" value="1"/>
</dbReference>
<dbReference type="PROSITE" id="PS00164">
    <property type="entry name" value="ENOLASE"/>
    <property type="match status" value="1"/>
</dbReference>
<dbReference type="PANTHER" id="PTHR11902:SF1">
    <property type="entry name" value="ENOLASE"/>
    <property type="match status" value="1"/>
</dbReference>
<dbReference type="InterPro" id="IPR020810">
    <property type="entry name" value="Enolase_C"/>
</dbReference>
<evidence type="ECO:0000259" key="16">
    <source>
        <dbReference type="SMART" id="SM01192"/>
    </source>
</evidence>
<name>A0A3Q9BIM2_9LACT</name>
<dbReference type="SFLD" id="SFLDF00002">
    <property type="entry name" value="enolase"/>
    <property type="match status" value="1"/>
</dbReference>
<feature type="binding site" evidence="14">
    <location>
        <position position="154"/>
    </location>
    <ligand>
        <name>substrate</name>
    </ligand>
</feature>
<comment type="cofactor">
    <cofactor evidence="15">
        <name>Mg(2+)</name>
        <dbReference type="ChEBI" id="CHEBI:18420"/>
    </cofactor>
    <text evidence="15">Mg(2+) is required for catalysis and for stabilizing the dimer.</text>
</comment>
<keyword evidence="18" id="KW-0670">Pyruvate</keyword>
<feature type="binding site" evidence="12 15">
    <location>
        <position position="315"/>
    </location>
    <ligand>
        <name>Mg(2+)</name>
        <dbReference type="ChEBI" id="CHEBI:18420"/>
    </ligand>
</feature>
<keyword evidence="7 12" id="KW-0479">Metal-binding</keyword>
<sequence length="432" mass="47187">MPFITDILAREVLDSRGNPTIEVEVYTESGAFGRGMVPSGASTGEHEAVELRDGDKDRYLGKGVLKAVENVELIADAVIGFDVRDQLAIDRTMIELDGTPNKGKLGANAILAVSIAVARAASDYLDVPLYQYLGGFNTKVLPTPMMNIINGGSHSDAPIAFQEFMVLPVGAPTFKEALRWGAEIFHELKSILKKRGLETSVGDEGGFAPRFEGTEDGVETILEAIKAVGLEPGKDVYLGFDCAASEFYKDGVYDYSLFEGENGAKRNAEEQVDYLEELVNKYPIISIEDGMDENDWDGWKLLTDRLGEKVQLVGDDLFVTNTEILKKGIDQKIGNSILIKVNQIGTLTETFEAIEMAKKAGYTAVISHRSGETEDSTIADISVATNAGQIKTGSLSRTDRIAKYNQLLRIEDQLGELAVYEGLEAFYNLDNK</sequence>
<evidence type="ECO:0000256" key="15">
    <source>
        <dbReference type="PIRSR" id="PIRSR001400-3"/>
    </source>
</evidence>
<comment type="subcellular location">
    <subcellularLocation>
        <location evidence="12">Cytoplasm</location>
    </subcellularLocation>
    <subcellularLocation>
        <location evidence="12">Secreted</location>
    </subcellularLocation>
    <subcellularLocation>
        <location evidence="12">Cell surface</location>
    </subcellularLocation>
    <text evidence="12">Fractions of enolase are present in both the cytoplasm and on the cell surface.</text>
</comment>
<comment type="similarity">
    <text evidence="2 12">Belongs to the enolase family.</text>
</comment>
<dbReference type="PANTHER" id="PTHR11902">
    <property type="entry name" value="ENOLASE"/>
    <property type="match status" value="1"/>
</dbReference>
<feature type="binding site" evidence="14">
    <location>
        <position position="315"/>
    </location>
    <ligand>
        <name>substrate</name>
    </ligand>
</feature>
<dbReference type="SMART" id="SM01193">
    <property type="entry name" value="Enolase_N"/>
    <property type="match status" value="1"/>
</dbReference>
<dbReference type="EMBL" id="CP034465">
    <property type="protein sequence ID" value="AZP03237.1"/>
    <property type="molecule type" value="Genomic_DNA"/>
</dbReference>
<dbReference type="AlphaFoldDB" id="A0A3Q9BIM2"/>
<feature type="active site" description="Proton donor" evidence="12 13">
    <location>
        <position position="204"/>
    </location>
</feature>
<dbReference type="SFLD" id="SFLDG00178">
    <property type="entry name" value="enolase"/>
    <property type="match status" value="1"/>
</dbReference>
<gene>
    <name evidence="12" type="primary">eno</name>
    <name evidence="18" type="ORF">EJN90_00345</name>
</gene>
<feature type="binding site" evidence="14">
    <location>
        <position position="391"/>
    </location>
    <ligand>
        <name>substrate</name>
    </ligand>
</feature>
<comment type="catalytic activity">
    <reaction evidence="11">
        <text>(2R)-2-phosphoglycerate = phosphoenolpyruvate + H2O</text>
        <dbReference type="Rhea" id="RHEA:10164"/>
        <dbReference type="ChEBI" id="CHEBI:15377"/>
        <dbReference type="ChEBI" id="CHEBI:58289"/>
        <dbReference type="ChEBI" id="CHEBI:58702"/>
        <dbReference type="EC" id="4.2.1.11"/>
    </reaction>
    <physiologicalReaction direction="left-to-right" evidence="11">
        <dbReference type="Rhea" id="RHEA:10165"/>
    </physiologicalReaction>
</comment>
<dbReference type="RefSeq" id="WP_126108339.1">
    <property type="nucleotide sequence ID" value="NZ_CP034465.1"/>
</dbReference>
<keyword evidence="10 12" id="KW-0456">Lyase</keyword>
<dbReference type="InterPro" id="IPR029017">
    <property type="entry name" value="Enolase-like_N"/>
</dbReference>